<name>A0A9P9XNP9_9PEZI</name>
<accession>A0A9P9XNP9</accession>
<evidence type="ECO:0000313" key="1">
    <source>
        <dbReference type="EMBL" id="KAI3557139.1"/>
    </source>
</evidence>
<dbReference type="AlphaFoldDB" id="A0A9P9XNP9"/>
<keyword evidence="2" id="KW-1185">Reference proteome</keyword>
<sequence>MDLSVVVETSEPGLLGKLLHPFEQHIYSKFIDAVALGASQHQSGDQGYAVEEEVLGDGAQILISKIALIGIAEVSTAAVQRECKCFASRMPPCRKIVVD</sequence>
<comment type="caution">
    <text evidence="1">The sequence shown here is derived from an EMBL/GenBank/DDBJ whole genome shotgun (WGS) entry which is preliminary data.</text>
</comment>
<dbReference type="Proteomes" id="UP001056436">
    <property type="component" value="Unassembled WGS sequence"/>
</dbReference>
<protein>
    <submittedName>
        <fullName evidence="1">Uncharacterized protein</fullName>
    </submittedName>
</protein>
<gene>
    <name evidence="1" type="ORF">CABS02_02690</name>
</gene>
<dbReference type="EMBL" id="SDAQ01000009">
    <property type="protein sequence ID" value="KAI3557139.1"/>
    <property type="molecule type" value="Genomic_DNA"/>
</dbReference>
<reference evidence="1" key="1">
    <citation type="submission" date="2019-01" db="EMBL/GenBank/DDBJ databases">
        <title>Colletotrichum abscissum LGMF1257.</title>
        <authorList>
            <person name="Baroncelli R."/>
        </authorList>
    </citation>
    <scope>NUCLEOTIDE SEQUENCE</scope>
    <source>
        <strain evidence="1">Ca142</strain>
    </source>
</reference>
<proteinExistence type="predicted"/>
<evidence type="ECO:0000313" key="2">
    <source>
        <dbReference type="Proteomes" id="UP001056436"/>
    </source>
</evidence>
<organism evidence="1 2">
    <name type="scientific">Colletotrichum abscissum</name>
    <dbReference type="NCBI Taxonomy" id="1671311"/>
    <lineage>
        <taxon>Eukaryota</taxon>
        <taxon>Fungi</taxon>
        <taxon>Dikarya</taxon>
        <taxon>Ascomycota</taxon>
        <taxon>Pezizomycotina</taxon>
        <taxon>Sordariomycetes</taxon>
        <taxon>Hypocreomycetidae</taxon>
        <taxon>Glomerellales</taxon>
        <taxon>Glomerellaceae</taxon>
        <taxon>Colletotrichum</taxon>
        <taxon>Colletotrichum acutatum species complex</taxon>
    </lineage>
</organism>